<keyword evidence="6" id="KW-1185">Reference proteome</keyword>
<keyword evidence="3" id="KW-0560">Oxidoreductase</keyword>
<dbReference type="SUPFAM" id="SSF52218">
    <property type="entry name" value="Flavoproteins"/>
    <property type="match status" value="1"/>
</dbReference>
<organism evidence="5 6">
    <name type="scientific">Halalkalibacter hemicellulosilyticusJCM 9152</name>
    <dbReference type="NCBI Taxonomy" id="1236971"/>
    <lineage>
        <taxon>Bacteria</taxon>
        <taxon>Bacillati</taxon>
        <taxon>Bacillota</taxon>
        <taxon>Bacilli</taxon>
        <taxon>Bacillales</taxon>
        <taxon>Bacillaceae</taxon>
        <taxon>Halalkalibacter</taxon>
    </lineage>
</organism>
<evidence type="ECO:0000313" key="5">
    <source>
        <dbReference type="EMBL" id="GAE32207.1"/>
    </source>
</evidence>
<keyword evidence="1" id="KW-0285">Flavoprotein</keyword>
<evidence type="ECO:0000313" key="6">
    <source>
        <dbReference type="Proteomes" id="UP000018895"/>
    </source>
</evidence>
<accession>W4QJW1</accession>
<keyword evidence="2" id="KW-0288">FMN</keyword>
<dbReference type="PANTHER" id="PTHR43408">
    <property type="entry name" value="FMN REDUCTASE (NADPH)"/>
    <property type="match status" value="1"/>
</dbReference>
<evidence type="ECO:0000259" key="4">
    <source>
        <dbReference type="Pfam" id="PF03358"/>
    </source>
</evidence>
<name>W4QJW1_9BACI</name>
<dbReference type="Pfam" id="PF03358">
    <property type="entry name" value="FMN_red"/>
    <property type="match status" value="1"/>
</dbReference>
<proteinExistence type="predicted"/>
<dbReference type="RefSeq" id="WP_035346531.1">
    <property type="nucleotide sequence ID" value="NZ_BAUU01000031.1"/>
</dbReference>
<dbReference type="AlphaFoldDB" id="W4QJW1"/>
<dbReference type="OrthoDB" id="1643408at2"/>
<dbReference type="InterPro" id="IPR005025">
    <property type="entry name" value="FMN_Rdtase-like_dom"/>
</dbReference>
<dbReference type="Gene3D" id="3.40.50.360">
    <property type="match status" value="1"/>
</dbReference>
<gene>
    <name evidence="5" type="ORF">JCM9152_3731</name>
</gene>
<dbReference type="Proteomes" id="UP000018895">
    <property type="component" value="Unassembled WGS sequence"/>
</dbReference>
<feature type="domain" description="NADPH-dependent FMN reductase-like" evidence="4">
    <location>
        <begin position="1"/>
        <end position="145"/>
    </location>
</feature>
<evidence type="ECO:0000256" key="2">
    <source>
        <dbReference type="ARBA" id="ARBA00022643"/>
    </source>
</evidence>
<dbReference type="InterPro" id="IPR029039">
    <property type="entry name" value="Flavoprotein-like_sf"/>
</dbReference>
<dbReference type="STRING" id="1236971.JCM9152_3731"/>
<protein>
    <submittedName>
        <fullName evidence="5">FMN reductase</fullName>
    </submittedName>
</protein>
<dbReference type="EMBL" id="BAUU01000031">
    <property type="protein sequence ID" value="GAE32207.1"/>
    <property type="molecule type" value="Genomic_DNA"/>
</dbReference>
<evidence type="ECO:0000256" key="1">
    <source>
        <dbReference type="ARBA" id="ARBA00022630"/>
    </source>
</evidence>
<evidence type="ECO:0000256" key="3">
    <source>
        <dbReference type="ARBA" id="ARBA00023002"/>
    </source>
</evidence>
<dbReference type="InterPro" id="IPR051814">
    <property type="entry name" value="NAD(P)H-dep_FMN_reductase"/>
</dbReference>
<reference evidence="5" key="1">
    <citation type="journal article" date="2014" name="Genome Announc.">
        <title>Draft Genome Sequences of Three Alkaliphilic Bacillus Strains, Bacillus wakoensis JCM 9140T, Bacillus akibai JCM 9157T, and Bacillus hemicellulosilyticus JCM 9152T.</title>
        <authorList>
            <person name="Yuki M."/>
            <person name="Oshima K."/>
            <person name="Suda W."/>
            <person name="Oshida Y."/>
            <person name="Kitamura K."/>
            <person name="Iida T."/>
            <person name="Hattori M."/>
            <person name="Ohkuma M."/>
        </authorList>
    </citation>
    <scope>NUCLEOTIDE SEQUENCE [LARGE SCALE GENOMIC DNA]</scope>
    <source>
        <strain evidence="5">JCM 9152</strain>
    </source>
</reference>
<dbReference type="GO" id="GO:0016491">
    <property type="term" value="F:oxidoreductase activity"/>
    <property type="evidence" value="ECO:0007669"/>
    <property type="project" value="UniProtKB-KW"/>
</dbReference>
<dbReference type="PANTHER" id="PTHR43408:SF2">
    <property type="entry name" value="FMN REDUCTASE (NADPH)"/>
    <property type="match status" value="1"/>
</dbReference>
<sequence length="172" mass="18964">MKIVGVSGSMIGSKTVKVVNEVLEAVKRKSPVVETELIDLKEYEVDWVRGLPLEAYNDDTQNVVEKIIAADALIFGTPIYQASISGVLKNLFDHLPMGVFQSKVTGIVTTAGSERHFLVAEYQLKPILQFLKATVPNTQVFAVNGSFNENNEIVDQEVLTRMDVLAEAIVQQ</sequence>
<comment type="caution">
    <text evidence="5">The sequence shown here is derived from an EMBL/GenBank/DDBJ whole genome shotgun (WGS) entry which is preliminary data.</text>
</comment>